<dbReference type="GO" id="GO:0000175">
    <property type="term" value="F:3'-5'-RNA exonuclease activity"/>
    <property type="evidence" value="ECO:0007669"/>
    <property type="project" value="InterPro"/>
</dbReference>
<proteinExistence type="predicted"/>
<dbReference type="GO" id="GO:0000176">
    <property type="term" value="C:nuclear exosome (RNase complex)"/>
    <property type="evidence" value="ECO:0007669"/>
    <property type="project" value="TreeGrafter"/>
</dbReference>
<dbReference type="InterPro" id="IPR002121">
    <property type="entry name" value="HRDC_dom"/>
</dbReference>
<accession>R0I5E0</accession>
<feature type="compositionally biased region" description="Polar residues" evidence="4">
    <location>
        <begin position="762"/>
        <end position="784"/>
    </location>
</feature>
<dbReference type="InterPro" id="IPR044876">
    <property type="entry name" value="HRDC_dom_sf"/>
</dbReference>
<evidence type="ECO:0000313" key="7">
    <source>
        <dbReference type="Proteomes" id="UP000029121"/>
    </source>
</evidence>
<dbReference type="InterPro" id="IPR002562">
    <property type="entry name" value="3'-5'_exonuclease_dom"/>
</dbReference>
<evidence type="ECO:0000256" key="1">
    <source>
        <dbReference type="ARBA" id="ARBA00004123"/>
    </source>
</evidence>
<evidence type="ECO:0000313" key="6">
    <source>
        <dbReference type="EMBL" id="EOA33250.1"/>
    </source>
</evidence>
<evidence type="ECO:0000256" key="4">
    <source>
        <dbReference type="SAM" id="MobiDB-lite"/>
    </source>
</evidence>
<feature type="compositionally biased region" description="Basic and acidic residues" evidence="4">
    <location>
        <begin position="729"/>
        <end position="746"/>
    </location>
</feature>
<dbReference type="eggNOG" id="KOG2206">
    <property type="taxonomic scope" value="Eukaryota"/>
</dbReference>
<dbReference type="GO" id="GO:0071035">
    <property type="term" value="P:nuclear polyadenylation-dependent rRNA catabolic process"/>
    <property type="evidence" value="ECO:0007669"/>
    <property type="project" value="TreeGrafter"/>
</dbReference>
<dbReference type="GO" id="GO:0071036">
    <property type="term" value="P:nuclear polyadenylation-dependent snoRNA catabolic process"/>
    <property type="evidence" value="ECO:0007669"/>
    <property type="project" value="TreeGrafter"/>
</dbReference>
<comment type="subcellular location">
    <subcellularLocation>
        <location evidence="1">Nucleus</location>
    </subcellularLocation>
</comment>
<dbReference type="AlphaFoldDB" id="R0I5E0"/>
<protein>
    <recommendedName>
        <fullName evidence="5">HRDC domain-containing protein</fullName>
    </recommendedName>
</protein>
<dbReference type="FunFam" id="1.10.150.80:FF:000001">
    <property type="entry name" value="Putative exosome component 10"/>
    <property type="match status" value="1"/>
</dbReference>
<keyword evidence="2" id="KW-0943">RNA-mediated gene silencing</keyword>
<keyword evidence="7" id="KW-1185">Reference proteome</keyword>
<feature type="domain" description="HRDC" evidence="5">
    <location>
        <begin position="538"/>
        <end position="618"/>
    </location>
</feature>
<dbReference type="GO" id="GO:0000166">
    <property type="term" value="F:nucleotide binding"/>
    <property type="evidence" value="ECO:0007669"/>
    <property type="project" value="InterPro"/>
</dbReference>
<dbReference type="Pfam" id="PF00570">
    <property type="entry name" value="HRDC"/>
    <property type="match status" value="1"/>
</dbReference>
<dbReference type="InterPro" id="IPR012337">
    <property type="entry name" value="RNaseH-like_sf"/>
</dbReference>
<dbReference type="SUPFAM" id="SSF53098">
    <property type="entry name" value="Ribonuclease H-like"/>
    <property type="match status" value="1"/>
</dbReference>
<dbReference type="EMBL" id="KB870806">
    <property type="protein sequence ID" value="EOA33250.1"/>
    <property type="molecule type" value="Genomic_DNA"/>
</dbReference>
<reference evidence="7" key="1">
    <citation type="journal article" date="2013" name="Nat. Genet.">
        <title>The Capsella rubella genome and the genomic consequences of rapid mating system evolution.</title>
        <authorList>
            <person name="Slotte T."/>
            <person name="Hazzouri K.M."/>
            <person name="Agren J.A."/>
            <person name="Koenig D."/>
            <person name="Maumus F."/>
            <person name="Guo Y.L."/>
            <person name="Steige K."/>
            <person name="Platts A.E."/>
            <person name="Escobar J.S."/>
            <person name="Newman L.K."/>
            <person name="Wang W."/>
            <person name="Mandakova T."/>
            <person name="Vello E."/>
            <person name="Smith L.M."/>
            <person name="Henz S.R."/>
            <person name="Steffen J."/>
            <person name="Takuno S."/>
            <person name="Brandvain Y."/>
            <person name="Coop G."/>
            <person name="Andolfatto P."/>
            <person name="Hu T.T."/>
            <person name="Blanchette M."/>
            <person name="Clark R.M."/>
            <person name="Quesneville H."/>
            <person name="Nordborg M."/>
            <person name="Gaut B.S."/>
            <person name="Lysak M.A."/>
            <person name="Jenkins J."/>
            <person name="Grimwood J."/>
            <person name="Chapman J."/>
            <person name="Prochnik S."/>
            <person name="Shu S."/>
            <person name="Rokhsar D."/>
            <person name="Schmutz J."/>
            <person name="Weigel D."/>
            <person name="Wright S.I."/>
        </authorList>
    </citation>
    <scope>NUCLEOTIDE SEQUENCE [LARGE SCALE GENOMIC DNA]</scope>
    <source>
        <strain evidence="7">cv. Monte Gargano</strain>
    </source>
</reference>
<dbReference type="GO" id="GO:0080188">
    <property type="term" value="P:gene silencing by siRNA-directed DNA methylation"/>
    <property type="evidence" value="ECO:0007669"/>
    <property type="project" value="UniProtKB-ARBA"/>
</dbReference>
<evidence type="ECO:0000259" key="5">
    <source>
        <dbReference type="PROSITE" id="PS50967"/>
    </source>
</evidence>
<feature type="compositionally biased region" description="Basic and acidic residues" evidence="4">
    <location>
        <begin position="45"/>
        <end position="59"/>
    </location>
</feature>
<dbReference type="FunFam" id="3.30.420.10:FF:000065">
    <property type="entry name" value="Protein RRP6-like 2 isoform A"/>
    <property type="match status" value="1"/>
</dbReference>
<dbReference type="Gene3D" id="1.10.150.80">
    <property type="entry name" value="HRDC domain"/>
    <property type="match status" value="1"/>
</dbReference>
<organism evidence="6 7">
    <name type="scientific">Capsella rubella</name>
    <dbReference type="NCBI Taxonomy" id="81985"/>
    <lineage>
        <taxon>Eukaryota</taxon>
        <taxon>Viridiplantae</taxon>
        <taxon>Streptophyta</taxon>
        <taxon>Embryophyta</taxon>
        <taxon>Tracheophyta</taxon>
        <taxon>Spermatophyta</taxon>
        <taxon>Magnoliopsida</taxon>
        <taxon>eudicotyledons</taxon>
        <taxon>Gunneridae</taxon>
        <taxon>Pentapetalae</taxon>
        <taxon>rosids</taxon>
        <taxon>malvids</taxon>
        <taxon>Brassicales</taxon>
        <taxon>Brassicaceae</taxon>
        <taxon>Camelineae</taxon>
        <taxon>Capsella</taxon>
    </lineage>
</organism>
<dbReference type="InterPro" id="IPR045092">
    <property type="entry name" value="Rrp6-like"/>
</dbReference>
<dbReference type="InterPro" id="IPR010997">
    <property type="entry name" value="HRDC-like_sf"/>
</dbReference>
<evidence type="ECO:0000256" key="3">
    <source>
        <dbReference type="ARBA" id="ARBA00023242"/>
    </source>
</evidence>
<feature type="compositionally biased region" description="Low complexity" evidence="4">
    <location>
        <begin position="785"/>
        <end position="801"/>
    </location>
</feature>
<dbReference type="GO" id="GO:0071037">
    <property type="term" value="P:nuclear polyadenylation-dependent snRNA catabolic process"/>
    <property type="evidence" value="ECO:0007669"/>
    <property type="project" value="TreeGrafter"/>
</dbReference>
<dbReference type="GO" id="GO:0000467">
    <property type="term" value="P:exonucleolytic trimming to generate mature 3'-end of 5.8S rRNA from tricistronic rRNA transcript (SSU-rRNA, 5.8S rRNA, LSU-rRNA)"/>
    <property type="evidence" value="ECO:0007669"/>
    <property type="project" value="InterPro"/>
</dbReference>
<dbReference type="GO" id="GO:0071039">
    <property type="term" value="P:nuclear polyadenylation-dependent CUT catabolic process"/>
    <property type="evidence" value="ECO:0007669"/>
    <property type="project" value="TreeGrafter"/>
</dbReference>
<dbReference type="InterPro" id="IPR049559">
    <property type="entry name" value="Rrp6p-like_exo"/>
</dbReference>
<feature type="compositionally biased region" description="Acidic residues" evidence="4">
    <location>
        <begin position="802"/>
        <end position="813"/>
    </location>
</feature>
<feature type="region of interest" description="Disordered" evidence="4">
    <location>
        <begin position="84"/>
        <end position="106"/>
    </location>
</feature>
<sequence>MAIKLSNPCRNEGFIMKHQSKDNERFCKEERDADKGRNAISSRGLLEEKKASAEEENRQKKCKHENPVGLVVLVESTKMEASMMVQEEGRDRKQWKMPKSKKMSENHNHMAEVKSLNALVDGSFQKTLSKLSSTSRTIPTNSDFQILYSSDEFKRPIDELARSSQCALETIGDKKSVRFVDGGGGDGSFDWLVNVNDAILEKFDDSVDEFKRNRKVKEDSEKAIAVKFKKEHGKAKVPFHLPTINKPQVEYKIVVNNANKPFEHVLLEKSEDGLRFIHPLEKFTVMDFVDKDISEMKPVKYLPLDETPLTIVEEVKDLEELAATLQSVDEFAVIFHTLGFIFVDLEHNQYRSFQGLTCLMQISTRTKDYIVDTFKLWDHIGPYLRELFKDPKKKKVMHGADRDIIWLQRDFGIYVCNLFDTGQASRVLKLERNSLEFLLKHYCRVAANKEYQNADWRIRPLPDVMTKYAREDTHYLLYIYDVMQIDLHTMAKENEQSDSPLIEVYKRSYDVCMQLYEKELLTADSYLHVYGVQTGNLNAVQLSIVAGLCEWRDRIAREDDESTGYVLPNKTLFDIAKDMPFYVGQLRRLLKSKHPYIERNFDAVISLIRQSMLKAAAFEPVVQSLRDCRPATVDDSEKTGAKASPSSLSLSKFRVDDSKKQRSDFGVFPSKRKFESDNKVVQKNIKPKIEKTGKEATSSSLNLNKFSVDDSKKQSSGFGVLPSKMKFESDNKAKEVVKVSKSKPDKLTIVLDDDDEPDKQSWETGDASNRASEMSSTGPGSLSMTQKPTTQKPTTSNTEIIVIDDDDESENDGDMSRRSEKDKRFMSLKRGFLDK</sequence>
<dbReference type="GO" id="GO:0071044">
    <property type="term" value="P:histone mRNA catabolic process"/>
    <property type="evidence" value="ECO:0007669"/>
    <property type="project" value="TreeGrafter"/>
</dbReference>
<dbReference type="Gene3D" id="3.30.420.10">
    <property type="entry name" value="Ribonuclease H-like superfamily/Ribonuclease H"/>
    <property type="match status" value="1"/>
</dbReference>
<dbReference type="CDD" id="cd06147">
    <property type="entry name" value="Rrp6p_like_exo"/>
    <property type="match status" value="1"/>
</dbReference>
<evidence type="ECO:0000256" key="2">
    <source>
        <dbReference type="ARBA" id="ARBA00023158"/>
    </source>
</evidence>
<dbReference type="InterPro" id="IPR036397">
    <property type="entry name" value="RNaseH_sf"/>
</dbReference>
<dbReference type="GO" id="GO:0003727">
    <property type="term" value="F:single-stranded RNA binding"/>
    <property type="evidence" value="ECO:0007669"/>
    <property type="project" value="TreeGrafter"/>
</dbReference>
<dbReference type="SUPFAM" id="SSF47819">
    <property type="entry name" value="HRDC-like"/>
    <property type="match status" value="1"/>
</dbReference>
<dbReference type="SMART" id="SM00341">
    <property type="entry name" value="HRDC"/>
    <property type="match status" value="1"/>
</dbReference>
<dbReference type="SMART" id="SM00474">
    <property type="entry name" value="35EXOc"/>
    <property type="match status" value="1"/>
</dbReference>
<feature type="region of interest" description="Disordered" evidence="4">
    <location>
        <begin position="729"/>
        <end position="835"/>
    </location>
</feature>
<feature type="region of interest" description="Disordered" evidence="4">
    <location>
        <begin position="29"/>
        <end position="63"/>
    </location>
</feature>
<dbReference type="GO" id="GO:0071038">
    <property type="term" value="P:TRAMP-dependent tRNA surveillance pathway"/>
    <property type="evidence" value="ECO:0007669"/>
    <property type="project" value="TreeGrafter"/>
</dbReference>
<feature type="compositionally biased region" description="Basic and acidic residues" evidence="4">
    <location>
        <begin position="814"/>
        <end position="835"/>
    </location>
</feature>
<dbReference type="GO" id="GO:0071040">
    <property type="term" value="P:nuclear polyadenylation-dependent antisense transcript catabolic process"/>
    <property type="evidence" value="ECO:0007669"/>
    <property type="project" value="TreeGrafter"/>
</dbReference>
<dbReference type="Proteomes" id="UP000029121">
    <property type="component" value="Unassembled WGS sequence"/>
</dbReference>
<dbReference type="PANTHER" id="PTHR12124">
    <property type="entry name" value="POLYMYOSITIS/SCLERODERMA AUTOANTIGEN-RELATED"/>
    <property type="match status" value="1"/>
</dbReference>
<keyword evidence="3" id="KW-0539">Nucleus</keyword>
<dbReference type="GO" id="GO:0005730">
    <property type="term" value="C:nucleolus"/>
    <property type="evidence" value="ECO:0007669"/>
    <property type="project" value="UniProtKB-ARBA"/>
</dbReference>
<name>R0I5E0_9BRAS</name>
<dbReference type="STRING" id="81985.R0I5E0"/>
<gene>
    <name evidence="6" type="ORF">CARUB_v10021920mg</name>
</gene>
<dbReference type="GO" id="GO:0071051">
    <property type="term" value="P:poly(A)-dependent snoRNA 3'-end processing"/>
    <property type="evidence" value="ECO:0007669"/>
    <property type="project" value="TreeGrafter"/>
</dbReference>
<dbReference type="Pfam" id="PF01612">
    <property type="entry name" value="DNA_pol_A_exo1"/>
    <property type="match status" value="1"/>
</dbReference>
<dbReference type="PROSITE" id="PS50967">
    <property type="entry name" value="HRDC"/>
    <property type="match status" value="1"/>
</dbReference>
<dbReference type="PANTHER" id="PTHR12124:SF69">
    <property type="entry name" value="PROTEIN RRP6-LIKE 1"/>
    <property type="match status" value="1"/>
</dbReference>